<evidence type="ECO:0000313" key="2">
    <source>
        <dbReference type="EMBL" id="KAH8021711.1"/>
    </source>
</evidence>
<gene>
    <name evidence="2" type="ORF">HPB51_016375</name>
</gene>
<comment type="caution">
    <text evidence="2">The sequence shown here is derived from an EMBL/GenBank/DDBJ whole genome shotgun (WGS) entry which is preliminary data.</text>
</comment>
<feature type="compositionally biased region" description="Polar residues" evidence="1">
    <location>
        <begin position="22"/>
        <end position="34"/>
    </location>
</feature>
<evidence type="ECO:0000313" key="3">
    <source>
        <dbReference type="Proteomes" id="UP000821866"/>
    </source>
</evidence>
<dbReference type="VEuPathDB" id="VectorBase:LOC119174516"/>
<name>A0A9J6DHX8_RHIMP</name>
<evidence type="ECO:0000256" key="1">
    <source>
        <dbReference type="SAM" id="MobiDB-lite"/>
    </source>
</evidence>
<feature type="region of interest" description="Disordered" evidence="1">
    <location>
        <begin position="1"/>
        <end position="34"/>
    </location>
</feature>
<reference evidence="2" key="1">
    <citation type="journal article" date="2020" name="Cell">
        <title>Large-Scale Comparative Analyses of Tick Genomes Elucidate Their Genetic Diversity and Vector Capacities.</title>
        <authorList>
            <consortium name="Tick Genome and Microbiome Consortium (TIGMIC)"/>
            <person name="Jia N."/>
            <person name="Wang J."/>
            <person name="Shi W."/>
            <person name="Du L."/>
            <person name="Sun Y."/>
            <person name="Zhan W."/>
            <person name="Jiang J.F."/>
            <person name="Wang Q."/>
            <person name="Zhang B."/>
            <person name="Ji P."/>
            <person name="Bell-Sakyi L."/>
            <person name="Cui X.M."/>
            <person name="Yuan T.T."/>
            <person name="Jiang B.G."/>
            <person name="Yang W.F."/>
            <person name="Lam T.T."/>
            <person name="Chang Q.C."/>
            <person name="Ding S.J."/>
            <person name="Wang X.J."/>
            <person name="Zhu J.G."/>
            <person name="Ruan X.D."/>
            <person name="Zhao L."/>
            <person name="Wei J.T."/>
            <person name="Ye R.Z."/>
            <person name="Que T.C."/>
            <person name="Du C.H."/>
            <person name="Zhou Y.H."/>
            <person name="Cheng J.X."/>
            <person name="Dai P.F."/>
            <person name="Guo W.B."/>
            <person name="Han X.H."/>
            <person name="Huang E.J."/>
            <person name="Li L.F."/>
            <person name="Wei W."/>
            <person name="Gao Y.C."/>
            <person name="Liu J.Z."/>
            <person name="Shao H.Z."/>
            <person name="Wang X."/>
            <person name="Wang C.C."/>
            <person name="Yang T.C."/>
            <person name="Huo Q.B."/>
            <person name="Li W."/>
            <person name="Chen H.Y."/>
            <person name="Chen S.E."/>
            <person name="Zhou L.G."/>
            <person name="Ni X.B."/>
            <person name="Tian J.H."/>
            <person name="Sheng Y."/>
            <person name="Liu T."/>
            <person name="Pan Y.S."/>
            <person name="Xia L.Y."/>
            <person name="Li J."/>
            <person name="Zhao F."/>
            <person name="Cao W.C."/>
        </authorList>
    </citation>
    <scope>NUCLEOTIDE SEQUENCE</scope>
    <source>
        <strain evidence="2">Rmic-2018</strain>
    </source>
</reference>
<dbReference type="AlphaFoldDB" id="A0A9J6DHX8"/>
<keyword evidence="3" id="KW-1185">Reference proteome</keyword>
<sequence>MRALYSLTPGETGATSIRRRGTMTSGSPSGNVVSTRRRWHGTVEDVKQRVILGTAAASTAFVPASRMARAGLLVIALALAGLPPTAMSLGTWICDRCTFAPSDTTQAVITNAIILTASFPRQRRSAAPRNKRPLEYAAPNGEVTPRRRQLLYRDREPCPFYFPPCRALRCTTPQQHYGLSTVAAAAPPDGCQTNTKAEWRRSFDVPGP</sequence>
<reference evidence="2" key="2">
    <citation type="submission" date="2021-09" db="EMBL/GenBank/DDBJ databases">
        <authorList>
            <person name="Jia N."/>
            <person name="Wang J."/>
            <person name="Shi W."/>
            <person name="Du L."/>
            <person name="Sun Y."/>
            <person name="Zhan W."/>
            <person name="Jiang J."/>
            <person name="Wang Q."/>
            <person name="Zhang B."/>
            <person name="Ji P."/>
            <person name="Sakyi L.B."/>
            <person name="Cui X."/>
            <person name="Yuan T."/>
            <person name="Jiang B."/>
            <person name="Yang W."/>
            <person name="Lam T.T.-Y."/>
            <person name="Chang Q."/>
            <person name="Ding S."/>
            <person name="Wang X."/>
            <person name="Zhu J."/>
            <person name="Ruan X."/>
            <person name="Zhao L."/>
            <person name="Wei J."/>
            <person name="Que T."/>
            <person name="Du C."/>
            <person name="Cheng J."/>
            <person name="Dai P."/>
            <person name="Han X."/>
            <person name="Huang E."/>
            <person name="Gao Y."/>
            <person name="Liu J."/>
            <person name="Shao H."/>
            <person name="Ye R."/>
            <person name="Li L."/>
            <person name="Wei W."/>
            <person name="Wang X."/>
            <person name="Wang C."/>
            <person name="Huo Q."/>
            <person name="Li W."/>
            <person name="Guo W."/>
            <person name="Chen H."/>
            <person name="Chen S."/>
            <person name="Zhou L."/>
            <person name="Zhou L."/>
            <person name="Ni X."/>
            <person name="Tian J."/>
            <person name="Zhou Y."/>
            <person name="Sheng Y."/>
            <person name="Liu T."/>
            <person name="Pan Y."/>
            <person name="Xia L."/>
            <person name="Li J."/>
            <person name="Zhao F."/>
            <person name="Cao W."/>
        </authorList>
    </citation>
    <scope>NUCLEOTIDE SEQUENCE</scope>
    <source>
        <strain evidence="2">Rmic-2018</strain>
        <tissue evidence="2">Larvae</tissue>
    </source>
</reference>
<dbReference type="Proteomes" id="UP000821866">
    <property type="component" value="Chromosome 7"/>
</dbReference>
<proteinExistence type="predicted"/>
<organism evidence="2 3">
    <name type="scientific">Rhipicephalus microplus</name>
    <name type="common">Cattle tick</name>
    <name type="synonym">Boophilus microplus</name>
    <dbReference type="NCBI Taxonomy" id="6941"/>
    <lineage>
        <taxon>Eukaryota</taxon>
        <taxon>Metazoa</taxon>
        <taxon>Ecdysozoa</taxon>
        <taxon>Arthropoda</taxon>
        <taxon>Chelicerata</taxon>
        <taxon>Arachnida</taxon>
        <taxon>Acari</taxon>
        <taxon>Parasitiformes</taxon>
        <taxon>Ixodida</taxon>
        <taxon>Ixodoidea</taxon>
        <taxon>Ixodidae</taxon>
        <taxon>Rhipicephalinae</taxon>
        <taxon>Rhipicephalus</taxon>
        <taxon>Boophilus</taxon>
    </lineage>
</organism>
<protein>
    <submittedName>
        <fullName evidence="2">Uncharacterized protein</fullName>
    </submittedName>
</protein>
<accession>A0A9J6DHX8</accession>
<dbReference type="EMBL" id="JABSTU010000009">
    <property type="protein sequence ID" value="KAH8021711.1"/>
    <property type="molecule type" value="Genomic_DNA"/>
</dbReference>